<keyword evidence="8 11" id="KW-0256">Endoplasmic reticulum</keyword>
<dbReference type="GO" id="GO:0006506">
    <property type="term" value="P:GPI anchor biosynthetic process"/>
    <property type="evidence" value="ECO:0007669"/>
    <property type="project" value="UniProtKB-KW"/>
</dbReference>
<keyword evidence="9 11" id="KW-1133">Transmembrane helix</keyword>
<keyword evidence="7 11" id="KW-0812">Transmembrane</keyword>
<evidence type="ECO:0000256" key="6">
    <source>
        <dbReference type="ARBA" id="ARBA00022679"/>
    </source>
</evidence>
<comment type="caution">
    <text evidence="13">The sequence shown here is derived from an EMBL/GenBank/DDBJ whole genome shotgun (WGS) entry which is preliminary data.</text>
</comment>
<evidence type="ECO:0000256" key="4">
    <source>
        <dbReference type="ARBA" id="ARBA00022502"/>
    </source>
</evidence>
<dbReference type="Proteomes" id="UP000735302">
    <property type="component" value="Unassembled WGS sequence"/>
</dbReference>
<evidence type="ECO:0000256" key="1">
    <source>
        <dbReference type="ARBA" id="ARBA00004477"/>
    </source>
</evidence>
<feature type="transmembrane region" description="Helical" evidence="11">
    <location>
        <begin position="530"/>
        <end position="549"/>
    </location>
</feature>
<dbReference type="EC" id="2.4.1.-" evidence="11"/>
<feature type="transmembrane region" description="Helical" evidence="11">
    <location>
        <begin position="209"/>
        <end position="229"/>
    </location>
</feature>
<feature type="transmembrane region" description="Helical" evidence="11">
    <location>
        <begin position="169"/>
        <end position="189"/>
    </location>
</feature>
<dbReference type="GO" id="GO:0004376">
    <property type="term" value="F:GPI mannosyltransferase activity"/>
    <property type="evidence" value="ECO:0007669"/>
    <property type="project" value="InterPro"/>
</dbReference>
<dbReference type="GO" id="GO:0000009">
    <property type="term" value="F:alpha-1,6-mannosyltransferase activity"/>
    <property type="evidence" value="ECO:0007669"/>
    <property type="project" value="InterPro"/>
</dbReference>
<feature type="transmembrane region" description="Helical" evidence="11">
    <location>
        <begin position="439"/>
        <end position="460"/>
    </location>
</feature>
<evidence type="ECO:0000256" key="9">
    <source>
        <dbReference type="ARBA" id="ARBA00022989"/>
    </source>
</evidence>
<dbReference type="InterPro" id="IPR007315">
    <property type="entry name" value="PIG-V/Gpi18"/>
</dbReference>
<dbReference type="EMBL" id="BLXT01005012">
    <property type="protein sequence ID" value="GFO19104.1"/>
    <property type="molecule type" value="Genomic_DNA"/>
</dbReference>
<comment type="similarity">
    <text evidence="3 11">Belongs to the PIGV family.</text>
</comment>
<proteinExistence type="inferred from homology"/>
<evidence type="ECO:0000256" key="7">
    <source>
        <dbReference type="ARBA" id="ARBA00022692"/>
    </source>
</evidence>
<keyword evidence="12" id="KW-0732">Signal</keyword>
<organism evidence="13 14">
    <name type="scientific">Plakobranchus ocellatus</name>
    <dbReference type="NCBI Taxonomy" id="259542"/>
    <lineage>
        <taxon>Eukaryota</taxon>
        <taxon>Metazoa</taxon>
        <taxon>Spiralia</taxon>
        <taxon>Lophotrochozoa</taxon>
        <taxon>Mollusca</taxon>
        <taxon>Gastropoda</taxon>
        <taxon>Heterobranchia</taxon>
        <taxon>Euthyneura</taxon>
        <taxon>Panpulmonata</taxon>
        <taxon>Sacoglossa</taxon>
        <taxon>Placobranchoidea</taxon>
        <taxon>Plakobranchidae</taxon>
        <taxon>Plakobranchus</taxon>
    </lineage>
</organism>
<reference evidence="13 14" key="1">
    <citation type="journal article" date="2021" name="Elife">
        <title>Chloroplast acquisition without the gene transfer in kleptoplastic sea slugs, Plakobranchus ocellatus.</title>
        <authorList>
            <person name="Maeda T."/>
            <person name="Takahashi S."/>
            <person name="Yoshida T."/>
            <person name="Shimamura S."/>
            <person name="Takaki Y."/>
            <person name="Nagai Y."/>
            <person name="Toyoda A."/>
            <person name="Suzuki Y."/>
            <person name="Arimoto A."/>
            <person name="Ishii H."/>
            <person name="Satoh N."/>
            <person name="Nishiyama T."/>
            <person name="Hasebe M."/>
            <person name="Maruyama T."/>
            <person name="Minagawa J."/>
            <person name="Obokata J."/>
            <person name="Shigenobu S."/>
        </authorList>
    </citation>
    <scope>NUCLEOTIDE SEQUENCE [LARGE SCALE GENOMIC DNA]</scope>
</reference>
<gene>
    <name evidence="13" type="ORF">PoB_004560900</name>
</gene>
<evidence type="ECO:0000256" key="10">
    <source>
        <dbReference type="ARBA" id="ARBA00023136"/>
    </source>
</evidence>
<evidence type="ECO:0000313" key="14">
    <source>
        <dbReference type="Proteomes" id="UP000735302"/>
    </source>
</evidence>
<evidence type="ECO:0000256" key="5">
    <source>
        <dbReference type="ARBA" id="ARBA00022676"/>
    </source>
</evidence>
<keyword evidence="4 11" id="KW-0337">GPI-anchor biosynthesis</keyword>
<dbReference type="GO" id="GO:0005789">
    <property type="term" value="C:endoplasmic reticulum membrane"/>
    <property type="evidence" value="ECO:0007669"/>
    <property type="project" value="UniProtKB-SubCell"/>
</dbReference>
<feature type="signal peptide" evidence="12">
    <location>
        <begin position="1"/>
        <end position="29"/>
    </location>
</feature>
<protein>
    <recommendedName>
        <fullName evidence="11">GPI mannosyltransferase 2</fullName>
        <ecNumber evidence="11">2.4.1.-</ecNumber>
    </recommendedName>
</protein>
<dbReference type="AlphaFoldDB" id="A0AAV4BJK8"/>
<dbReference type="PANTHER" id="PTHR12468:SF2">
    <property type="entry name" value="GPI MANNOSYLTRANSFERASE 2"/>
    <property type="match status" value="1"/>
</dbReference>
<evidence type="ECO:0000256" key="12">
    <source>
        <dbReference type="SAM" id="SignalP"/>
    </source>
</evidence>
<feature type="transmembrane region" description="Helical" evidence="11">
    <location>
        <begin position="112"/>
        <end position="132"/>
    </location>
</feature>
<evidence type="ECO:0000313" key="13">
    <source>
        <dbReference type="EMBL" id="GFO19104.1"/>
    </source>
</evidence>
<evidence type="ECO:0000256" key="8">
    <source>
        <dbReference type="ARBA" id="ARBA00022824"/>
    </source>
</evidence>
<dbReference type="PANTHER" id="PTHR12468">
    <property type="entry name" value="GPI MANNOSYLTRANSFERASE 2"/>
    <property type="match status" value="1"/>
</dbReference>
<feature type="transmembrane region" description="Helical" evidence="11">
    <location>
        <begin position="83"/>
        <end position="100"/>
    </location>
</feature>
<comment type="subcellular location">
    <subcellularLocation>
        <location evidence="1 11">Endoplasmic reticulum membrane</location>
        <topology evidence="1 11">Multi-pass membrane protein</topology>
    </subcellularLocation>
</comment>
<feature type="transmembrane region" description="Helical" evidence="11">
    <location>
        <begin position="144"/>
        <end position="162"/>
    </location>
</feature>
<sequence>MEAPVRQIVKFAVASRLLIVLLQLASNVALPDHDADVFNPPVNKTDFGHLDSIVHQMLGGFRRWDAIYFTHIMQYGYSYENCIAFFPFFPWLASAAVNVLSSLQLLHVSSWILLISIVVNITLFALTSLGLYKLGKDVLKDEYIAYYAALFFCINPASIFMTAPYSETLYFFSLVYALNGLNANAKYAASLLIGLGVFTRSNGLIGTGFVLHSIAKSFLASCHYMYILYQRSPIVLSKQKVLLIVTKAALQTLVCSLLCVFPFFTFQYYTYLKFCLPESRTAGNLEPSIIAYGRERGYHIQGDNPSSWCYDSIPLSYSYIQRQHWGVGFLQYYTWIQLPNFLLAFPIVCLSLRACYHFFNLDRKAALYLGLWDFRAVSLHRTLMRKKLDSVEYDEAGFREPGNVNSNTEFFLSNRNPGGFEQPEVPQSLKQMPSVSDTVVFTIHLISLVTFGCLFVHIQVLTRLLCSSSPLIYWYCGTLFVSKCQRPILMQSSSGGLQGFAVAAMNKLHLHFIATLLSSWSCLSQELKCIVAYFILYFIIGTVMFSNFLPWT</sequence>
<comment type="pathway">
    <text evidence="2 11">Glycolipid biosynthesis; glycosylphosphatidylinositol-anchor biosynthesis.</text>
</comment>
<keyword evidence="14" id="KW-1185">Reference proteome</keyword>
<dbReference type="GO" id="GO:0031501">
    <property type="term" value="C:mannosyltransferase complex"/>
    <property type="evidence" value="ECO:0007669"/>
    <property type="project" value="TreeGrafter"/>
</dbReference>
<evidence type="ECO:0000256" key="2">
    <source>
        <dbReference type="ARBA" id="ARBA00004687"/>
    </source>
</evidence>
<keyword evidence="10 11" id="KW-0472">Membrane</keyword>
<keyword evidence="5 11" id="KW-0328">Glycosyltransferase</keyword>
<evidence type="ECO:0000256" key="11">
    <source>
        <dbReference type="RuleBase" id="RU363112"/>
    </source>
</evidence>
<name>A0AAV4BJK8_9GAST</name>
<dbReference type="Pfam" id="PF04188">
    <property type="entry name" value="Mannosyl_trans2"/>
    <property type="match status" value="1"/>
</dbReference>
<feature type="transmembrane region" description="Helical" evidence="11">
    <location>
        <begin position="241"/>
        <end position="264"/>
    </location>
</feature>
<keyword evidence="6 11" id="KW-0808">Transferase</keyword>
<comment type="function">
    <text evidence="11">Mannosyltransferase involved in glycosylphosphatidylinositol-anchor biosynthesis.</text>
</comment>
<accession>A0AAV4BJK8</accession>
<evidence type="ECO:0000256" key="3">
    <source>
        <dbReference type="ARBA" id="ARBA00008698"/>
    </source>
</evidence>
<feature type="chain" id="PRO_5043864831" description="GPI mannosyltransferase 2" evidence="12">
    <location>
        <begin position="30"/>
        <end position="552"/>
    </location>
</feature>
<feature type="transmembrane region" description="Helical" evidence="11">
    <location>
        <begin position="497"/>
        <end position="518"/>
    </location>
</feature>